<evidence type="ECO:0000259" key="3">
    <source>
        <dbReference type="Pfam" id="PF19295"/>
    </source>
</evidence>
<dbReference type="GO" id="GO:0016226">
    <property type="term" value="P:iron-sulfur cluster assembly"/>
    <property type="evidence" value="ECO:0007669"/>
    <property type="project" value="InterPro"/>
</dbReference>
<evidence type="ECO:0000313" key="4">
    <source>
        <dbReference type="EMBL" id="QIH23942.1"/>
    </source>
</evidence>
<gene>
    <name evidence="4" type="primary">sufD</name>
    <name evidence="4" type="ORF">G6Z83_04405</name>
</gene>
<dbReference type="Pfam" id="PF19295">
    <property type="entry name" value="SufBD_N"/>
    <property type="match status" value="1"/>
</dbReference>
<dbReference type="InterPro" id="IPR011542">
    <property type="entry name" value="SUF_FeS_clus_asmbl_SufD"/>
</dbReference>
<evidence type="ECO:0000313" key="5">
    <source>
        <dbReference type="Proteomes" id="UP000501676"/>
    </source>
</evidence>
<protein>
    <submittedName>
        <fullName evidence="4">Fe-S cluster assembly protein SufD</fullName>
    </submittedName>
</protein>
<dbReference type="Pfam" id="PF01458">
    <property type="entry name" value="SUFBD_core"/>
    <property type="match status" value="1"/>
</dbReference>
<dbReference type="NCBIfam" id="TIGR01981">
    <property type="entry name" value="sufD"/>
    <property type="match status" value="1"/>
</dbReference>
<dbReference type="InterPro" id="IPR000825">
    <property type="entry name" value="SUF_FeS_clus_asmbl_SufBD_core"/>
</dbReference>
<feature type="domain" description="SUF system FeS cluster assembly SufBD N-terminal" evidence="3">
    <location>
        <begin position="86"/>
        <end position="158"/>
    </location>
</feature>
<feature type="domain" description="SUF system FeS cluster assembly SufBD core" evidence="2">
    <location>
        <begin position="167"/>
        <end position="395"/>
    </location>
</feature>
<dbReference type="EMBL" id="CP049228">
    <property type="protein sequence ID" value="QIH23942.1"/>
    <property type="molecule type" value="Genomic_DNA"/>
</dbReference>
<evidence type="ECO:0000259" key="2">
    <source>
        <dbReference type="Pfam" id="PF01458"/>
    </source>
</evidence>
<dbReference type="SUPFAM" id="SSF101960">
    <property type="entry name" value="Stabilizer of iron transporter SufD"/>
    <property type="match status" value="1"/>
</dbReference>
<dbReference type="InterPro" id="IPR037284">
    <property type="entry name" value="SUF_FeS_clus_asmbl_SufBD_sf"/>
</dbReference>
<organism evidence="4 5">
    <name type="scientific">Lactobacillus iners</name>
    <dbReference type="NCBI Taxonomy" id="147802"/>
    <lineage>
        <taxon>Bacteria</taxon>
        <taxon>Bacillati</taxon>
        <taxon>Bacillota</taxon>
        <taxon>Bacilli</taxon>
        <taxon>Lactobacillales</taxon>
        <taxon>Lactobacillaceae</taxon>
        <taxon>Lactobacillus</taxon>
    </lineage>
</organism>
<dbReference type="RefSeq" id="WP_006730224.1">
    <property type="nucleotide sequence ID" value="NZ_CABKQA010000001.1"/>
</dbReference>
<evidence type="ECO:0000256" key="1">
    <source>
        <dbReference type="ARBA" id="ARBA00043967"/>
    </source>
</evidence>
<name>A0A6G7BKC3_9LACO</name>
<dbReference type="Proteomes" id="UP000501676">
    <property type="component" value="Chromosome"/>
</dbReference>
<dbReference type="InterPro" id="IPR055346">
    <property type="entry name" value="Fe-S_cluster_assembly_SufBD"/>
</dbReference>
<dbReference type="InterPro" id="IPR045595">
    <property type="entry name" value="SufBD_N"/>
</dbReference>
<comment type="similarity">
    <text evidence="1">Belongs to the iron-sulfur cluster assembly SufBD family.</text>
</comment>
<accession>A0A6G7BKC3</accession>
<dbReference type="PANTHER" id="PTHR30508:SF1">
    <property type="entry name" value="UPF0051 PROTEIN ABCI8, CHLOROPLASTIC-RELATED"/>
    <property type="match status" value="1"/>
</dbReference>
<dbReference type="PANTHER" id="PTHR30508">
    <property type="entry name" value="FES CLUSTER ASSEMBLY PROTEIN SUF"/>
    <property type="match status" value="1"/>
</dbReference>
<reference evidence="4 5" key="1">
    <citation type="submission" date="2020-02" db="EMBL/GenBank/DDBJ databases">
        <title>Complete genome sequences of six Lactobacillus iners strains isolated from the human vagina.</title>
        <authorList>
            <person name="France M.T."/>
            <person name="Rutt L."/>
            <person name="Narina S."/>
            <person name="Arbaugh S."/>
            <person name="Humphrys M.S."/>
            <person name="Ma B."/>
            <person name="Hayward M.R."/>
            <person name="Relman D."/>
            <person name="Kwon D.S."/>
            <person name="Ravel J."/>
        </authorList>
    </citation>
    <scope>NUCLEOTIDE SEQUENCE [LARGE SCALE GENOMIC DNA]</scope>
    <source>
        <strain evidence="4 5">C0210C1</strain>
    </source>
</reference>
<dbReference type="AlphaFoldDB" id="A0A6G7BKC3"/>
<sequence length="432" mass="48874">MDDQQASRLRQVAYNHQEPAWFIEKRLAAQKLLLNNIDLPKMQRFKFDNWPFFSKHDIDLQIAESIEKNAVTTNEFNVLQIGQTTCSLNFPKKYQEQGVIFTDIFTALKKYPEMIKKYFMTEVIKMDEDRITAYHQAFVNAGLFLYVPKNVEINIPIKADLVQDSKSETSFNPHLLIVAGQNSKLKFVQHLKTIGSCHNTMNMAVEIWAEDGSHVEFSSLEEIGKNTTLYFNKRANIMRDAYVEWAVGLMNDCNTVGNIDSELIGDGSYAYSKAIAVTTDKQHVGINNRVINRGPHSTGLINQRGVLLDNSRLIFNGIGQIKHGAHGSKADQQNRVLMMSDNAHGDANPLLLIDENDVIAAHAASVGPVDPIQMNYLMSRGIPFDQAERLVIRGFLGAVLDAIPAVDVRHEMINILERKLINGQNRYRKDQK</sequence>
<proteinExistence type="inferred from homology"/>